<dbReference type="SMART" id="SM00248">
    <property type="entry name" value="ANK"/>
    <property type="match status" value="5"/>
</dbReference>
<name>A0A812QTE8_9DINO</name>
<reference evidence="4" key="1">
    <citation type="submission" date="2021-02" db="EMBL/GenBank/DDBJ databases">
        <authorList>
            <person name="Dougan E. K."/>
            <person name="Rhodes N."/>
            <person name="Thang M."/>
            <person name="Chan C."/>
        </authorList>
    </citation>
    <scope>NUCLEOTIDE SEQUENCE</scope>
</reference>
<dbReference type="OrthoDB" id="408248at2759"/>
<dbReference type="Gene3D" id="1.25.40.20">
    <property type="entry name" value="Ankyrin repeat-containing domain"/>
    <property type="match status" value="2"/>
</dbReference>
<proteinExistence type="predicted"/>
<keyword evidence="1" id="KW-0677">Repeat</keyword>
<dbReference type="Pfam" id="PF12796">
    <property type="entry name" value="Ank_2"/>
    <property type="match status" value="1"/>
</dbReference>
<evidence type="ECO:0000256" key="2">
    <source>
        <dbReference type="ARBA" id="ARBA00023043"/>
    </source>
</evidence>
<evidence type="ECO:0000256" key="1">
    <source>
        <dbReference type="ARBA" id="ARBA00022737"/>
    </source>
</evidence>
<evidence type="ECO:0000256" key="3">
    <source>
        <dbReference type="PROSITE-ProRule" id="PRU00023"/>
    </source>
</evidence>
<dbReference type="Proteomes" id="UP000604046">
    <property type="component" value="Unassembled WGS sequence"/>
</dbReference>
<dbReference type="EMBL" id="CAJNDS010002267">
    <property type="protein sequence ID" value="CAE7402594.1"/>
    <property type="molecule type" value="Genomic_DNA"/>
</dbReference>
<keyword evidence="5" id="KW-1185">Reference proteome</keyword>
<dbReference type="InterPro" id="IPR036770">
    <property type="entry name" value="Ankyrin_rpt-contain_sf"/>
</dbReference>
<gene>
    <name evidence="4" type="primary">ANK1</name>
    <name evidence="4" type="ORF">SNAT2548_LOCUS21910</name>
</gene>
<dbReference type="InterPro" id="IPR002110">
    <property type="entry name" value="Ankyrin_rpt"/>
</dbReference>
<accession>A0A812QTE8</accession>
<dbReference type="PANTHER" id="PTHR24171:SF8">
    <property type="entry name" value="BRCA1-ASSOCIATED RING DOMAIN PROTEIN 1"/>
    <property type="match status" value="1"/>
</dbReference>
<dbReference type="SUPFAM" id="SSF48403">
    <property type="entry name" value="Ankyrin repeat"/>
    <property type="match status" value="1"/>
</dbReference>
<dbReference type="AlphaFoldDB" id="A0A812QTE8"/>
<feature type="repeat" description="ANK" evidence="3">
    <location>
        <begin position="524"/>
        <end position="556"/>
    </location>
</feature>
<dbReference type="PROSITE" id="PS50297">
    <property type="entry name" value="ANK_REP_REGION"/>
    <property type="match status" value="2"/>
</dbReference>
<dbReference type="GO" id="GO:0004842">
    <property type="term" value="F:ubiquitin-protein transferase activity"/>
    <property type="evidence" value="ECO:0007669"/>
    <property type="project" value="TreeGrafter"/>
</dbReference>
<comment type="caution">
    <text evidence="4">The sequence shown here is derived from an EMBL/GenBank/DDBJ whole genome shotgun (WGS) entry which is preliminary data.</text>
</comment>
<feature type="repeat" description="ANK" evidence="3">
    <location>
        <begin position="316"/>
        <end position="348"/>
    </location>
</feature>
<dbReference type="PANTHER" id="PTHR24171">
    <property type="entry name" value="ANKYRIN REPEAT DOMAIN-CONTAINING PROTEIN 39-RELATED"/>
    <property type="match status" value="1"/>
</dbReference>
<dbReference type="PROSITE" id="PS50088">
    <property type="entry name" value="ANK_REPEAT"/>
    <property type="match status" value="2"/>
</dbReference>
<evidence type="ECO:0000313" key="5">
    <source>
        <dbReference type="Proteomes" id="UP000604046"/>
    </source>
</evidence>
<sequence length="600" mass="65740">MLLPMYTVPVKDLLLMGEIEPHEELKARGILVEFDKSMGNAAFVSHQWVGHAHPDPEFKQMRVLQAALRHIMSDLTRIPLDVVTEMILPRSSGLPTSKLVEKELFIWYDYFSCPQMERADQTPKGCRSELSKAIESIPAYVASSSFFFVLVPVIASDNLQKVFSPSSWARRGWCRLERACCELGQNQSWIVVKAPTSLELISCPSASMGSGPPGQGDFSQAADRAKMAPVLMATMKRKLLQLLQAQDFVSYRVVLNQQSVYLNGLQEPGMQDYYKPVPGFEESLPDRVEKMDPSLILVEEFLYQNGFRKIAERDAGGWMPLHYAALSGDLPLIQGLIARGANPNCKTTKDQPLLGLPPLTSALAICVMFRHDGAAQFLISARASLTGGASICTPMIAAVVADSAEGVRLLCAARCDPHRRNLVGAGAFGTACTHGTLQAVAELLRQTGGHGLDVTCALHETMVNHGGSAKLVQKLLDLRADMNDQTFTWWKPGFGLGLISMQKILQHKLGKKTLCSKLMYHGGHGGTPLMLAVLTSQYEAAACLIAAGARLDLRNSRGWTAKDFAEGQPVPDFLQEAFEGSRDGCCRVTYAALRNSCWEL</sequence>
<evidence type="ECO:0000313" key="4">
    <source>
        <dbReference type="EMBL" id="CAE7402594.1"/>
    </source>
</evidence>
<keyword evidence="2 3" id="KW-0040">ANK repeat</keyword>
<protein>
    <submittedName>
        <fullName evidence="4">ANK1 protein</fullName>
    </submittedName>
</protein>
<organism evidence="4 5">
    <name type="scientific">Symbiodinium natans</name>
    <dbReference type="NCBI Taxonomy" id="878477"/>
    <lineage>
        <taxon>Eukaryota</taxon>
        <taxon>Sar</taxon>
        <taxon>Alveolata</taxon>
        <taxon>Dinophyceae</taxon>
        <taxon>Suessiales</taxon>
        <taxon>Symbiodiniaceae</taxon>
        <taxon>Symbiodinium</taxon>
    </lineage>
</organism>
<dbReference type="GO" id="GO:0085020">
    <property type="term" value="P:protein K6-linked ubiquitination"/>
    <property type="evidence" value="ECO:0007669"/>
    <property type="project" value="TreeGrafter"/>
</dbReference>